<evidence type="ECO:0000313" key="1">
    <source>
        <dbReference type="EMBL" id="JAD90756.1"/>
    </source>
</evidence>
<name>A0A0A9DSG7_ARUDO</name>
<sequence>MGRGGRGGRIGG</sequence>
<organism evidence="1">
    <name type="scientific">Arundo donax</name>
    <name type="common">Giant reed</name>
    <name type="synonym">Donax arundinaceus</name>
    <dbReference type="NCBI Taxonomy" id="35708"/>
    <lineage>
        <taxon>Eukaryota</taxon>
        <taxon>Viridiplantae</taxon>
        <taxon>Streptophyta</taxon>
        <taxon>Embryophyta</taxon>
        <taxon>Tracheophyta</taxon>
        <taxon>Spermatophyta</taxon>
        <taxon>Magnoliopsida</taxon>
        <taxon>Liliopsida</taxon>
        <taxon>Poales</taxon>
        <taxon>Poaceae</taxon>
        <taxon>PACMAD clade</taxon>
        <taxon>Arundinoideae</taxon>
        <taxon>Arundineae</taxon>
        <taxon>Arundo</taxon>
    </lineage>
</organism>
<accession>A0A0A9DSG7</accession>
<proteinExistence type="predicted"/>
<dbReference type="EMBL" id="GBRH01207139">
    <property type="protein sequence ID" value="JAD90756.1"/>
    <property type="molecule type" value="Transcribed_RNA"/>
</dbReference>
<reference evidence="1" key="2">
    <citation type="journal article" date="2015" name="Data Brief">
        <title>Shoot transcriptome of the giant reed, Arundo donax.</title>
        <authorList>
            <person name="Barrero R.A."/>
            <person name="Guerrero F.D."/>
            <person name="Moolhuijzen P."/>
            <person name="Goolsby J.A."/>
            <person name="Tidwell J."/>
            <person name="Bellgard S.E."/>
            <person name="Bellgard M.I."/>
        </authorList>
    </citation>
    <scope>NUCLEOTIDE SEQUENCE</scope>
    <source>
        <tissue evidence="1">Shoot tissue taken approximately 20 cm above the soil surface</tissue>
    </source>
</reference>
<reference evidence="1" key="1">
    <citation type="submission" date="2014-09" db="EMBL/GenBank/DDBJ databases">
        <authorList>
            <person name="Magalhaes I.L.F."/>
            <person name="Oliveira U."/>
            <person name="Santos F.R."/>
            <person name="Vidigal T.H.D.A."/>
            <person name="Brescovit A.D."/>
            <person name="Santos A.J."/>
        </authorList>
    </citation>
    <scope>NUCLEOTIDE SEQUENCE</scope>
    <source>
        <tissue evidence="1">Shoot tissue taken approximately 20 cm above the soil surface</tissue>
    </source>
</reference>
<protein>
    <submittedName>
        <fullName evidence="1">Uncharacterized protein</fullName>
    </submittedName>
</protein>